<comment type="cofactor">
    <cofactor evidence="4">
        <name>Fe(2+)</name>
        <dbReference type="ChEBI" id="CHEBI:29033"/>
    </cofactor>
</comment>
<evidence type="ECO:0000313" key="16">
    <source>
        <dbReference type="EMBL" id="KAH7644885.1"/>
    </source>
</evidence>
<comment type="caution">
    <text evidence="16">The sequence shown here is derived from an EMBL/GenBank/DDBJ whole genome shotgun (WGS) entry which is preliminary data.</text>
</comment>
<keyword evidence="9" id="KW-0862">Zinc</keyword>
<comment type="cofactor">
    <cofactor evidence="2">
        <name>Mn(2+)</name>
        <dbReference type="ChEBI" id="CHEBI:29035"/>
    </cofactor>
</comment>
<dbReference type="Proteomes" id="UP000828236">
    <property type="component" value="Unassembled WGS sequence"/>
</dbReference>
<name>A0A9D4P8B1_DERFA</name>
<keyword evidence="11" id="KW-0464">Manganese</keyword>
<comment type="similarity">
    <text evidence="5">Belongs to the ribulose-phosphate 3-epimerase family.</text>
</comment>
<gene>
    <name evidence="16" type="ORF">HUG17_0423</name>
</gene>
<dbReference type="PANTHER" id="PTHR11749">
    <property type="entry name" value="RIBULOSE-5-PHOSPHATE-3-EPIMERASE"/>
    <property type="match status" value="1"/>
</dbReference>
<keyword evidence="10" id="KW-0408">Iron</keyword>
<dbReference type="Pfam" id="PF14761">
    <property type="entry name" value="HPS3_N"/>
    <property type="match status" value="1"/>
</dbReference>
<evidence type="ECO:0000256" key="10">
    <source>
        <dbReference type="ARBA" id="ARBA00023004"/>
    </source>
</evidence>
<evidence type="ECO:0000256" key="14">
    <source>
        <dbReference type="ARBA" id="ARBA00057323"/>
    </source>
</evidence>
<dbReference type="SUPFAM" id="SSF51366">
    <property type="entry name" value="Ribulose-phoshate binding barrel"/>
    <property type="match status" value="1"/>
</dbReference>
<evidence type="ECO:0000256" key="3">
    <source>
        <dbReference type="ARBA" id="ARBA00001947"/>
    </source>
</evidence>
<evidence type="ECO:0000256" key="11">
    <source>
        <dbReference type="ARBA" id="ARBA00023211"/>
    </source>
</evidence>
<dbReference type="Pfam" id="PF00834">
    <property type="entry name" value="Ribul_P_3_epim"/>
    <property type="match status" value="1"/>
</dbReference>
<reference evidence="16" key="1">
    <citation type="submission" date="2020-06" db="EMBL/GenBank/DDBJ databases">
        <authorList>
            <person name="Ji K."/>
            <person name="Li J."/>
        </authorList>
    </citation>
    <scope>NUCLEOTIDE SEQUENCE</scope>
    <source>
        <strain evidence="16">JKM2019</strain>
        <tissue evidence="16">Whole body</tissue>
    </source>
</reference>
<dbReference type="InterPro" id="IPR013785">
    <property type="entry name" value="Aldolase_TIM"/>
</dbReference>
<dbReference type="GO" id="GO:0006091">
    <property type="term" value="P:generation of precursor metabolites and energy"/>
    <property type="evidence" value="ECO:0007669"/>
    <property type="project" value="UniProtKB-ARBA"/>
</dbReference>
<accession>A0A9D4P8B1</accession>
<comment type="function">
    <text evidence="14">Catalyzes the reversible epimerization of D-ribulose 5-phosphate to D-xylulose 5-phosphate.</text>
</comment>
<evidence type="ECO:0000256" key="7">
    <source>
        <dbReference type="ARBA" id="ARBA00013188"/>
    </source>
</evidence>
<organism evidence="16">
    <name type="scientific">Dermatophagoides farinae</name>
    <name type="common">American house dust mite</name>
    <dbReference type="NCBI Taxonomy" id="6954"/>
    <lineage>
        <taxon>Eukaryota</taxon>
        <taxon>Metazoa</taxon>
        <taxon>Ecdysozoa</taxon>
        <taxon>Arthropoda</taxon>
        <taxon>Chelicerata</taxon>
        <taxon>Arachnida</taxon>
        <taxon>Acari</taxon>
        <taxon>Acariformes</taxon>
        <taxon>Sarcoptiformes</taxon>
        <taxon>Astigmata</taxon>
        <taxon>Psoroptidia</taxon>
        <taxon>Analgoidea</taxon>
        <taxon>Pyroglyphidae</taxon>
        <taxon>Dermatophagoidinae</taxon>
        <taxon>Dermatophagoides</taxon>
    </lineage>
</organism>
<comment type="subunit">
    <text evidence="6">Homodimer.</text>
</comment>
<dbReference type="InterPro" id="IPR011060">
    <property type="entry name" value="RibuloseP-bd_barrel"/>
</dbReference>
<proteinExistence type="inferred from homology"/>
<evidence type="ECO:0000256" key="1">
    <source>
        <dbReference type="ARBA" id="ARBA00001782"/>
    </source>
</evidence>
<evidence type="ECO:0000256" key="2">
    <source>
        <dbReference type="ARBA" id="ARBA00001936"/>
    </source>
</evidence>
<protein>
    <recommendedName>
        <fullName evidence="7">ribulose-phosphate 3-epimerase</fullName>
        <ecNumber evidence="7">5.1.3.1</ecNumber>
    </recommendedName>
</protein>
<evidence type="ECO:0000256" key="12">
    <source>
        <dbReference type="ARBA" id="ARBA00023235"/>
    </source>
</evidence>
<evidence type="ECO:0000256" key="5">
    <source>
        <dbReference type="ARBA" id="ARBA00009541"/>
    </source>
</evidence>
<dbReference type="AlphaFoldDB" id="A0A9D4P8B1"/>
<dbReference type="GO" id="GO:0004750">
    <property type="term" value="F:D-ribulose-phosphate 3-epimerase activity"/>
    <property type="evidence" value="ECO:0007669"/>
    <property type="project" value="UniProtKB-EC"/>
</dbReference>
<dbReference type="CDD" id="cd00429">
    <property type="entry name" value="RPE"/>
    <property type="match status" value="1"/>
</dbReference>
<keyword evidence="13" id="KW-0119">Carbohydrate metabolism</keyword>
<dbReference type="Gene3D" id="3.20.20.70">
    <property type="entry name" value="Aldolase class I"/>
    <property type="match status" value="1"/>
</dbReference>
<dbReference type="GO" id="GO:0005975">
    <property type="term" value="P:carbohydrate metabolic process"/>
    <property type="evidence" value="ECO:0007669"/>
    <property type="project" value="InterPro"/>
</dbReference>
<sequence length="903" mass="103757">MDALQYQQVMKIMADNRHDRFVDHSRTDDLLYWFQKQQTFLTECGATHVGVTGDDDIFVIRDLYSCIDIYGRQQIDEWSTTNLTNSNNNNDYDHRLPIQSIPIVRQIKVITYRYVGPKSIRHSSLSYLALLIEKKQIIRRRQILIYPNFPAKNVSIMANYEHFRPAGISRDIEMDIDSIEANIIIEDKEYSDLRTIACCPNDGHIAIGLANEPMILIYELIIVDQCRSIIDFIRIKRIRISFIADIIRFNSGYCAYMSNDHVQIIRITEFNKQSKHENSIVDKKIVYNNLMVKPGQHEIYGPMTPKACPFKIYNDNDLNDESIDAGNGHVFCRTLNPAISFDSIPLNRPIHHSSTLIDVKNYSNHNKNSQYLSYQIEMENIDNDIIIVYILWNDHLWAYAIYLKRDPMRLIPISSRSLNGRFVNCFAVNIRHDVIYVLGNDGLSIYASHVHNFLTKFRSDTVPSIKRMFLIGKNQFFGAQSIIQGMAFVLLACMPSTGVSTIYLLDKPNIRSLHDYCRHSIRQINSDHDQSEDVIIPLKILAEICWNPITTKTRPYDRNLLDRLIGQTIRRIISTIKSDDIVILRRKVLARLFNLLADSAYNALISLYVDEYFDSFITYDDDQIVIEKTGNKLPILDPKIVIIDDQCFRYFPAISTTMLIDIENDTLPMQTNELNPNDLGASILNCNFIRIREELRELIDAGIDFVHLDVMDGNFVDDITFGPSFVLNLIRDFPEITFEVHMMVEHPMKFIKPMALAGVSRYIFHYEVTKNNCPEYKYSVEEIIESIRASNMNVALAINPETPVQVVEPFLCLVDSILIMTVQPGLGGQKFMANMMHKVEHLRSLKQSKMIDIELDGGVSSANTDICGKAGANQIVCGSALLRSTKKHEDVLKMRSDLYSTSD</sequence>
<feature type="domain" description="BLOC-2 complex member HPS3 N-terminal" evidence="15">
    <location>
        <begin position="195"/>
        <end position="279"/>
    </location>
</feature>
<dbReference type="InterPro" id="IPR000056">
    <property type="entry name" value="Ribul_P_3_epim-like"/>
</dbReference>
<evidence type="ECO:0000256" key="6">
    <source>
        <dbReference type="ARBA" id="ARBA00011738"/>
    </source>
</evidence>
<dbReference type="GO" id="GO:1901135">
    <property type="term" value="P:carbohydrate derivative metabolic process"/>
    <property type="evidence" value="ECO:0007669"/>
    <property type="project" value="UniProtKB-ARBA"/>
</dbReference>
<dbReference type="InterPro" id="IPR029437">
    <property type="entry name" value="HPS3_N"/>
</dbReference>
<dbReference type="EC" id="5.1.3.1" evidence="7"/>
<dbReference type="NCBIfam" id="NF004076">
    <property type="entry name" value="PRK05581.1-4"/>
    <property type="match status" value="1"/>
</dbReference>
<dbReference type="GO" id="GO:0046872">
    <property type="term" value="F:metal ion binding"/>
    <property type="evidence" value="ECO:0007669"/>
    <property type="project" value="UniProtKB-KW"/>
</dbReference>
<keyword evidence="8" id="KW-0479">Metal-binding</keyword>
<dbReference type="EMBL" id="SDOV01000001">
    <property type="protein sequence ID" value="KAH7644885.1"/>
    <property type="molecule type" value="Genomic_DNA"/>
</dbReference>
<dbReference type="GO" id="GO:0006163">
    <property type="term" value="P:purine nucleotide metabolic process"/>
    <property type="evidence" value="ECO:0007669"/>
    <property type="project" value="UniProtKB-ARBA"/>
</dbReference>
<comment type="catalytic activity">
    <reaction evidence="1">
        <text>D-ribulose 5-phosphate = D-xylulose 5-phosphate</text>
        <dbReference type="Rhea" id="RHEA:13677"/>
        <dbReference type="ChEBI" id="CHEBI:57737"/>
        <dbReference type="ChEBI" id="CHEBI:58121"/>
        <dbReference type="EC" id="5.1.3.1"/>
    </reaction>
</comment>
<evidence type="ECO:0000256" key="4">
    <source>
        <dbReference type="ARBA" id="ARBA00001954"/>
    </source>
</evidence>
<comment type="cofactor">
    <cofactor evidence="3">
        <name>Zn(2+)</name>
        <dbReference type="ChEBI" id="CHEBI:29105"/>
    </cofactor>
</comment>
<evidence type="ECO:0000256" key="9">
    <source>
        <dbReference type="ARBA" id="ARBA00022833"/>
    </source>
</evidence>
<evidence type="ECO:0000259" key="15">
    <source>
        <dbReference type="Pfam" id="PF14761"/>
    </source>
</evidence>
<dbReference type="PROSITE" id="PS01086">
    <property type="entry name" value="RIBUL_P_3_EPIMER_2"/>
    <property type="match status" value="1"/>
</dbReference>
<dbReference type="GO" id="GO:0046496">
    <property type="term" value="P:nicotinamide nucleotide metabolic process"/>
    <property type="evidence" value="ECO:0007669"/>
    <property type="project" value="UniProtKB-ARBA"/>
</dbReference>
<evidence type="ECO:0000256" key="13">
    <source>
        <dbReference type="ARBA" id="ARBA00023277"/>
    </source>
</evidence>
<reference evidence="16" key="2">
    <citation type="journal article" date="2021" name="World Allergy Organ. J.">
        <title>Chromosome-level assembly of Dermatophagoides farinae genome and transcriptome reveals two novel allergens Der f 37 and Der f 39.</title>
        <authorList>
            <person name="Chen J."/>
            <person name="Cai Z."/>
            <person name="Fan D."/>
            <person name="Hu J."/>
            <person name="Hou Y."/>
            <person name="He Y."/>
            <person name="Zhang Z."/>
            <person name="Zhao Z."/>
            <person name="Gao P."/>
            <person name="Hu W."/>
            <person name="Sun J."/>
            <person name="Li J."/>
            <person name="Ji K."/>
        </authorList>
    </citation>
    <scope>NUCLEOTIDE SEQUENCE</scope>
    <source>
        <strain evidence="16">JKM2019</strain>
    </source>
</reference>
<dbReference type="FunFam" id="3.20.20.70:FF:000191">
    <property type="entry name" value="ribulose-phosphate 3-epimerase isoform X2"/>
    <property type="match status" value="1"/>
</dbReference>
<evidence type="ECO:0000256" key="8">
    <source>
        <dbReference type="ARBA" id="ARBA00022723"/>
    </source>
</evidence>
<keyword evidence="12" id="KW-0413">Isomerase</keyword>